<dbReference type="PANTHER" id="PTHR43798">
    <property type="entry name" value="MONOACYLGLYCEROL LIPASE"/>
    <property type="match status" value="1"/>
</dbReference>
<dbReference type="EMBL" id="VUJV01000006">
    <property type="protein sequence ID" value="KAA1417151.1"/>
    <property type="molecule type" value="Genomic_DNA"/>
</dbReference>
<dbReference type="GO" id="GO:0016787">
    <property type="term" value="F:hydrolase activity"/>
    <property type="evidence" value="ECO:0007669"/>
    <property type="project" value="UniProtKB-KW"/>
</dbReference>
<evidence type="ECO:0000313" key="3">
    <source>
        <dbReference type="EMBL" id="KAA1417151.1"/>
    </source>
</evidence>
<feature type="domain" description="AB hydrolase-1" evidence="2">
    <location>
        <begin position="15"/>
        <end position="257"/>
    </location>
</feature>
<evidence type="ECO:0000259" key="2">
    <source>
        <dbReference type="Pfam" id="PF12697"/>
    </source>
</evidence>
<dbReference type="Gene3D" id="3.40.50.1820">
    <property type="entry name" value="alpha/beta hydrolase"/>
    <property type="match status" value="1"/>
</dbReference>
<dbReference type="SUPFAM" id="SSF53474">
    <property type="entry name" value="alpha/beta-Hydrolases"/>
    <property type="match status" value="1"/>
</dbReference>
<dbReference type="PRINTS" id="PR00111">
    <property type="entry name" value="ABHYDROLASE"/>
</dbReference>
<dbReference type="GO" id="GO:0016020">
    <property type="term" value="C:membrane"/>
    <property type="evidence" value="ECO:0007669"/>
    <property type="project" value="TreeGrafter"/>
</dbReference>
<dbReference type="PANTHER" id="PTHR43798:SF31">
    <property type="entry name" value="AB HYDROLASE SUPERFAMILY PROTEIN YCLE"/>
    <property type="match status" value="1"/>
</dbReference>
<accession>A0A5B1L8V4</accession>
<dbReference type="Proteomes" id="UP000325003">
    <property type="component" value="Unassembled WGS sequence"/>
</dbReference>
<reference evidence="3 4" key="2">
    <citation type="submission" date="2019-09" db="EMBL/GenBank/DDBJ databases">
        <authorList>
            <person name="Jin C."/>
        </authorList>
    </citation>
    <scope>NUCLEOTIDE SEQUENCE [LARGE SCALE GENOMIC DNA]</scope>
    <source>
        <strain evidence="3 4">BN130099</strain>
    </source>
</reference>
<name>A0A5B1L8V4_9ACTN</name>
<keyword evidence="1 3" id="KW-0378">Hydrolase</keyword>
<evidence type="ECO:0000313" key="4">
    <source>
        <dbReference type="Proteomes" id="UP000325003"/>
    </source>
</evidence>
<dbReference type="InterPro" id="IPR050266">
    <property type="entry name" value="AB_hydrolase_sf"/>
</dbReference>
<dbReference type="InterPro" id="IPR029058">
    <property type="entry name" value="AB_hydrolase_fold"/>
</dbReference>
<reference evidence="3 4" key="1">
    <citation type="submission" date="2019-09" db="EMBL/GenBank/DDBJ databases">
        <title>Nocardioides panacisoli sp. nov., isolated from the soil of a ginseng field.</title>
        <authorList>
            <person name="Cho C."/>
        </authorList>
    </citation>
    <scope>NUCLEOTIDE SEQUENCE [LARGE SCALE GENOMIC DNA]</scope>
    <source>
        <strain evidence="3 4">BN130099</strain>
    </source>
</reference>
<dbReference type="AlphaFoldDB" id="A0A5B1L8V4"/>
<dbReference type="InterPro" id="IPR000073">
    <property type="entry name" value="AB_hydrolase_1"/>
</dbReference>
<sequence length="272" mass="29086">MALISYDRRGSGTPIVLVHGIGSRWQCFEPILDRLAESHEVISIDLPGFGASPMVEGVVPGPRGYADWLEGWLADNGIERPHLVGSSMGGGIGLELGRRGVASAVTAFSPVGFWGTAGLRWTQSLLTVMRIAARTAGPALDRVVQTPTGRTLLLSSMFGRPALLTPAMAEGDLHGLAAATAFESARADFGRYWLSADDDQGKLPKIPVTIAWGTKDVVLIHRTQSARARAAMPHARHLDLPGCGHLPFNDDPDTCARLILEDAAIKAIKEIR</sequence>
<organism evidence="3 4">
    <name type="scientific">Nocardioides humilatus</name>
    <dbReference type="NCBI Taxonomy" id="2607660"/>
    <lineage>
        <taxon>Bacteria</taxon>
        <taxon>Bacillati</taxon>
        <taxon>Actinomycetota</taxon>
        <taxon>Actinomycetes</taxon>
        <taxon>Propionibacteriales</taxon>
        <taxon>Nocardioidaceae</taxon>
        <taxon>Nocardioides</taxon>
    </lineage>
</organism>
<protein>
    <submittedName>
        <fullName evidence="3">Alpha/beta hydrolase</fullName>
    </submittedName>
</protein>
<comment type="caution">
    <text evidence="3">The sequence shown here is derived from an EMBL/GenBank/DDBJ whole genome shotgun (WGS) entry which is preliminary data.</text>
</comment>
<keyword evidence="4" id="KW-1185">Reference proteome</keyword>
<dbReference type="Pfam" id="PF12697">
    <property type="entry name" value="Abhydrolase_6"/>
    <property type="match status" value="1"/>
</dbReference>
<evidence type="ECO:0000256" key="1">
    <source>
        <dbReference type="ARBA" id="ARBA00022801"/>
    </source>
</evidence>
<gene>
    <name evidence="3" type="ORF">F0U44_16705</name>
</gene>
<proteinExistence type="predicted"/>